<protein>
    <submittedName>
        <fullName evidence="1">Uncharacterized protein</fullName>
    </submittedName>
</protein>
<organism evidence="1 2">
    <name type="scientific">Cymbomonas tetramitiformis</name>
    <dbReference type="NCBI Taxonomy" id="36881"/>
    <lineage>
        <taxon>Eukaryota</taxon>
        <taxon>Viridiplantae</taxon>
        <taxon>Chlorophyta</taxon>
        <taxon>Pyramimonadophyceae</taxon>
        <taxon>Pyramimonadales</taxon>
        <taxon>Pyramimonadaceae</taxon>
        <taxon>Cymbomonas</taxon>
    </lineage>
</organism>
<dbReference type="EMBL" id="LGRX02008106">
    <property type="protein sequence ID" value="KAK3273944.1"/>
    <property type="molecule type" value="Genomic_DNA"/>
</dbReference>
<accession>A0AAE0G989</accession>
<dbReference type="AlphaFoldDB" id="A0AAE0G989"/>
<feature type="non-terminal residue" evidence="1">
    <location>
        <position position="165"/>
    </location>
</feature>
<gene>
    <name evidence="1" type="ORF">CYMTET_17843</name>
</gene>
<sequence>MADNNEGFDTSAAYLRPPESETQSAKLSSFFENQDSAVFDPKDLIVGTSSLLASLKKSIALRDLCIRISKLVLTICFYTTVMMVHLNAQDSFQTVSSVAQRVLPPLRGVEFMDWFKTMVWQVWEDPVCGDGLCVSPHEFPSFGRFGCKVDCGSETELATTMLFIE</sequence>
<proteinExistence type="predicted"/>
<name>A0AAE0G989_9CHLO</name>
<keyword evidence="2" id="KW-1185">Reference proteome</keyword>
<evidence type="ECO:0000313" key="2">
    <source>
        <dbReference type="Proteomes" id="UP001190700"/>
    </source>
</evidence>
<evidence type="ECO:0000313" key="1">
    <source>
        <dbReference type="EMBL" id="KAK3273944.1"/>
    </source>
</evidence>
<dbReference type="Proteomes" id="UP001190700">
    <property type="component" value="Unassembled WGS sequence"/>
</dbReference>
<comment type="caution">
    <text evidence="1">The sequence shown here is derived from an EMBL/GenBank/DDBJ whole genome shotgun (WGS) entry which is preliminary data.</text>
</comment>
<reference evidence="1 2" key="1">
    <citation type="journal article" date="2015" name="Genome Biol. Evol.">
        <title>Comparative Genomics of a Bacterivorous Green Alga Reveals Evolutionary Causalities and Consequences of Phago-Mixotrophic Mode of Nutrition.</title>
        <authorList>
            <person name="Burns J.A."/>
            <person name="Paasch A."/>
            <person name="Narechania A."/>
            <person name="Kim E."/>
        </authorList>
    </citation>
    <scope>NUCLEOTIDE SEQUENCE [LARGE SCALE GENOMIC DNA]</scope>
    <source>
        <strain evidence="1 2">PLY_AMNH</strain>
    </source>
</reference>